<dbReference type="AlphaFoldDB" id="A0A171A472"/>
<dbReference type="PANTHER" id="PTHR38459">
    <property type="entry name" value="PROPHAGE BACTOPRENOL-LINKED GLUCOSE TRANSLOCASE HOMOLOG"/>
    <property type="match status" value="1"/>
</dbReference>
<dbReference type="Proteomes" id="UP000076586">
    <property type="component" value="Unassembled WGS sequence"/>
</dbReference>
<comment type="subcellular location">
    <subcellularLocation>
        <location evidence="1">Membrane</location>
        <topology evidence="1">Multi-pass membrane protein</topology>
    </subcellularLocation>
</comment>
<evidence type="ECO:0000313" key="9">
    <source>
        <dbReference type="Proteomes" id="UP000076586"/>
    </source>
</evidence>
<sequence>MVFLYPHTIKDMLAQFVKFCVVGASGTVIDFGLTYLFKEKVHLNKYISNSIGFLSAATSNYILNRIWSFENHNPAIGEQYMLFMSISLLGLLINNGVIYLLTKKLHMNFYVAKVIATGVVTLWNFVMNYLFTFR</sequence>
<reference evidence="9" key="1">
    <citation type="submission" date="2016-04" db="EMBL/GenBank/DDBJ databases">
        <title>Draft genome sequence of Paludibacter jiangxiensis strain NM7.</title>
        <authorList>
            <person name="Qiu Y."/>
            <person name="Matsuura N."/>
            <person name="Ohashi A."/>
            <person name="Tourlousse M.D."/>
            <person name="Sekiguchi Y."/>
        </authorList>
    </citation>
    <scope>NUCLEOTIDE SEQUENCE [LARGE SCALE GENOMIC DNA]</scope>
    <source>
        <strain evidence="9">NM7</strain>
    </source>
</reference>
<accession>A0A171A472</accession>
<evidence type="ECO:0000256" key="4">
    <source>
        <dbReference type="ARBA" id="ARBA00022989"/>
    </source>
</evidence>
<name>A0A171A472_9BACT</name>
<keyword evidence="4 6" id="KW-1133">Transmembrane helix</keyword>
<keyword evidence="3 6" id="KW-0812">Transmembrane</keyword>
<dbReference type="GO" id="GO:0000271">
    <property type="term" value="P:polysaccharide biosynthetic process"/>
    <property type="evidence" value="ECO:0007669"/>
    <property type="project" value="InterPro"/>
</dbReference>
<organism evidence="8 9">
    <name type="scientific">Paludibacter jiangxiensis</name>
    <dbReference type="NCBI Taxonomy" id="681398"/>
    <lineage>
        <taxon>Bacteria</taxon>
        <taxon>Pseudomonadati</taxon>
        <taxon>Bacteroidota</taxon>
        <taxon>Bacteroidia</taxon>
        <taxon>Bacteroidales</taxon>
        <taxon>Paludibacteraceae</taxon>
        <taxon>Paludibacter</taxon>
    </lineage>
</organism>
<keyword evidence="9" id="KW-1185">Reference proteome</keyword>
<evidence type="ECO:0000256" key="3">
    <source>
        <dbReference type="ARBA" id="ARBA00022692"/>
    </source>
</evidence>
<feature type="transmembrane region" description="Helical" evidence="6">
    <location>
        <begin position="49"/>
        <end position="68"/>
    </location>
</feature>
<comment type="caution">
    <text evidence="8">The sequence shown here is derived from an EMBL/GenBank/DDBJ whole genome shotgun (WGS) entry which is preliminary data.</text>
</comment>
<evidence type="ECO:0000256" key="6">
    <source>
        <dbReference type="SAM" id="Phobius"/>
    </source>
</evidence>
<comment type="similarity">
    <text evidence="2">Belongs to the GtrA family.</text>
</comment>
<feature type="transmembrane region" description="Helical" evidence="6">
    <location>
        <begin position="109"/>
        <end position="131"/>
    </location>
</feature>
<keyword evidence="5 6" id="KW-0472">Membrane</keyword>
<dbReference type="InterPro" id="IPR007267">
    <property type="entry name" value="GtrA_DPMS_TM"/>
</dbReference>
<evidence type="ECO:0000259" key="7">
    <source>
        <dbReference type="Pfam" id="PF04138"/>
    </source>
</evidence>
<dbReference type="InterPro" id="IPR051401">
    <property type="entry name" value="GtrA_CellWall_Glycosyl"/>
</dbReference>
<feature type="domain" description="GtrA/DPMS transmembrane" evidence="7">
    <location>
        <begin position="18"/>
        <end position="133"/>
    </location>
</feature>
<proteinExistence type="inferred from homology"/>
<protein>
    <submittedName>
        <fullName evidence="8">Putative flippase GtrA</fullName>
    </submittedName>
</protein>
<dbReference type="PANTHER" id="PTHR38459:SF1">
    <property type="entry name" value="PROPHAGE BACTOPRENOL-LINKED GLUCOSE TRANSLOCASE HOMOLOG"/>
    <property type="match status" value="1"/>
</dbReference>
<evidence type="ECO:0000313" key="8">
    <source>
        <dbReference type="EMBL" id="GAT63268.1"/>
    </source>
</evidence>
<dbReference type="Pfam" id="PF04138">
    <property type="entry name" value="GtrA_DPMS_TM"/>
    <property type="match status" value="1"/>
</dbReference>
<evidence type="ECO:0000256" key="5">
    <source>
        <dbReference type="ARBA" id="ARBA00023136"/>
    </source>
</evidence>
<evidence type="ECO:0000256" key="1">
    <source>
        <dbReference type="ARBA" id="ARBA00004141"/>
    </source>
</evidence>
<dbReference type="STRING" id="681398.PJIAN_3585"/>
<evidence type="ECO:0000256" key="2">
    <source>
        <dbReference type="ARBA" id="ARBA00009399"/>
    </source>
</evidence>
<reference evidence="9" key="2">
    <citation type="journal article" date="2017" name="Genome Announc.">
        <title>Draft genome sequence of Paludibacter jiangxiensis NM7(T), a propionate-producing fermentative bacterium.</title>
        <authorList>
            <person name="Qiu Y.-L."/>
            <person name="Tourlousse D.M."/>
            <person name="Matsuura N."/>
            <person name="Ohashi A."/>
            <person name="Sekiguchi Y."/>
        </authorList>
    </citation>
    <scope>NUCLEOTIDE SEQUENCE [LARGE SCALE GENOMIC DNA]</scope>
    <source>
        <strain evidence="9">NM7</strain>
    </source>
</reference>
<feature type="transmembrane region" description="Helical" evidence="6">
    <location>
        <begin position="80"/>
        <end position="102"/>
    </location>
</feature>
<gene>
    <name evidence="8" type="ORF">PJIAN_3585</name>
</gene>
<dbReference type="GO" id="GO:0005886">
    <property type="term" value="C:plasma membrane"/>
    <property type="evidence" value="ECO:0007669"/>
    <property type="project" value="TreeGrafter"/>
</dbReference>
<feature type="transmembrane region" description="Helical" evidence="6">
    <location>
        <begin position="12"/>
        <end position="37"/>
    </location>
</feature>
<dbReference type="EMBL" id="BDCR01000003">
    <property type="protein sequence ID" value="GAT63268.1"/>
    <property type="molecule type" value="Genomic_DNA"/>
</dbReference>